<feature type="transmembrane region" description="Helical" evidence="1">
    <location>
        <begin position="263"/>
        <end position="284"/>
    </location>
</feature>
<accession>A0ABM7Q1G6</accession>
<evidence type="ECO:0000313" key="2">
    <source>
        <dbReference type="EMBL" id="BCT78292.1"/>
    </source>
</evidence>
<keyword evidence="1" id="KW-1133">Transmembrane helix</keyword>
<keyword evidence="1" id="KW-0472">Membrane</keyword>
<reference evidence="2 3" key="1">
    <citation type="journal article" date="2021" name="J. Biosci. Bioeng.">
        <title>Identification and characterization of a chc gene cluster responsible for the aromatization pathway of cyclohexanecarboxylate degradation in Sinomonas cyclohexanicum ATCC 51369.</title>
        <authorList>
            <person name="Yamamoto T."/>
            <person name="Hasegawa Y."/>
            <person name="Lau P.C.K."/>
            <person name="Iwaki H."/>
        </authorList>
    </citation>
    <scope>NUCLEOTIDE SEQUENCE [LARGE SCALE GENOMIC DNA]</scope>
    <source>
        <strain evidence="2 3">ATCC 51369</strain>
    </source>
</reference>
<dbReference type="EMBL" id="AP024525">
    <property type="protein sequence ID" value="BCT78292.1"/>
    <property type="molecule type" value="Genomic_DNA"/>
</dbReference>
<feature type="transmembrane region" description="Helical" evidence="1">
    <location>
        <begin position="182"/>
        <end position="202"/>
    </location>
</feature>
<evidence type="ECO:0000256" key="1">
    <source>
        <dbReference type="SAM" id="Phobius"/>
    </source>
</evidence>
<gene>
    <name evidence="2" type="ORF">SCMU_41340</name>
</gene>
<feature type="transmembrane region" description="Helical" evidence="1">
    <location>
        <begin position="32"/>
        <end position="55"/>
    </location>
</feature>
<feature type="transmembrane region" description="Helical" evidence="1">
    <location>
        <begin position="209"/>
        <end position="226"/>
    </location>
</feature>
<sequence length="289" mass="30248">MSTAVQPTRRPAGPALTGPNFLRVITSERIKLFSLLSTRILLACAVVLMVGFSALQAWGFGQVSQAQQSGAATGRPGEAAVNVAALLPQLPSAGVSFSQLIIGSLAVLMISAEFTSGMSRATFSAVPKRWPVLAAKGVYAVVVGFVLTYVGAYLGGLAAQPILGKYSLHLDMASWDIQRPMLLSAAYVAAVALMGLALGALLRNSAGAIVTLVAALFVLPIIFQLIPNDFFKEARKYLPTNAANAMMEAGSSAPLNTALLEPWQGTLVIVAYVVVLLGAAFTTLKQRDV</sequence>
<proteinExistence type="predicted"/>
<evidence type="ECO:0000313" key="3">
    <source>
        <dbReference type="Proteomes" id="UP001319861"/>
    </source>
</evidence>
<protein>
    <submittedName>
        <fullName evidence="2">ABC transporter permease</fullName>
    </submittedName>
</protein>
<feature type="transmembrane region" description="Helical" evidence="1">
    <location>
        <begin position="137"/>
        <end position="162"/>
    </location>
</feature>
<keyword evidence="1" id="KW-0812">Transmembrane</keyword>
<dbReference type="Proteomes" id="UP001319861">
    <property type="component" value="Chromosome"/>
</dbReference>
<feature type="transmembrane region" description="Helical" evidence="1">
    <location>
        <begin position="97"/>
        <end position="116"/>
    </location>
</feature>
<name>A0ABM7Q1G6_SINCY</name>
<organism evidence="2 3">
    <name type="scientific">Sinomonas cyclohexanicum</name>
    <name type="common">Corynebacterium cyclohexanicum</name>
    <dbReference type="NCBI Taxonomy" id="322009"/>
    <lineage>
        <taxon>Bacteria</taxon>
        <taxon>Bacillati</taxon>
        <taxon>Actinomycetota</taxon>
        <taxon>Actinomycetes</taxon>
        <taxon>Micrococcales</taxon>
        <taxon>Micrococcaceae</taxon>
        <taxon>Sinomonas</taxon>
    </lineage>
</organism>
<dbReference type="RefSeq" id="WP_229230909.1">
    <property type="nucleotide sequence ID" value="NZ_AP024525.1"/>
</dbReference>
<keyword evidence="3" id="KW-1185">Reference proteome</keyword>